<feature type="compositionally biased region" description="Acidic residues" evidence="3">
    <location>
        <begin position="109"/>
        <end position="119"/>
    </location>
</feature>
<comment type="caution">
    <text evidence="5">The sequence shown here is derived from an EMBL/GenBank/DDBJ whole genome shotgun (WGS) entry which is preliminary data.</text>
</comment>
<dbReference type="AlphaFoldDB" id="A0ABD5PU65"/>
<feature type="compositionally biased region" description="Low complexity" evidence="3">
    <location>
        <begin position="22"/>
        <end position="34"/>
    </location>
</feature>
<evidence type="ECO:0000313" key="5">
    <source>
        <dbReference type="EMBL" id="MFC4544069.1"/>
    </source>
</evidence>
<protein>
    <submittedName>
        <fullName evidence="5">KaiC domain-containing protein</fullName>
    </submittedName>
</protein>
<evidence type="ECO:0000256" key="3">
    <source>
        <dbReference type="SAM" id="MobiDB-lite"/>
    </source>
</evidence>
<dbReference type="InterPro" id="IPR010624">
    <property type="entry name" value="KaiC_dom"/>
</dbReference>
<keyword evidence="1" id="KW-0547">Nucleotide-binding</keyword>
<name>A0ABD5PU65_9EURY</name>
<dbReference type="Pfam" id="PF06745">
    <property type="entry name" value="ATPase"/>
    <property type="match status" value="1"/>
</dbReference>
<reference evidence="5 6" key="1">
    <citation type="journal article" date="2019" name="Int. J. Syst. Evol. Microbiol.">
        <title>The Global Catalogue of Microorganisms (GCM) 10K type strain sequencing project: providing services to taxonomists for standard genome sequencing and annotation.</title>
        <authorList>
            <consortium name="The Broad Institute Genomics Platform"/>
            <consortium name="The Broad Institute Genome Sequencing Center for Infectious Disease"/>
            <person name="Wu L."/>
            <person name="Ma J."/>
        </authorList>
    </citation>
    <scope>NUCLEOTIDE SEQUENCE [LARGE SCALE GENOMIC DNA]</scope>
    <source>
        <strain evidence="5 6">WLHS5</strain>
    </source>
</reference>
<dbReference type="PROSITE" id="PS51146">
    <property type="entry name" value="KAIC"/>
    <property type="match status" value="1"/>
</dbReference>
<dbReference type="InterPro" id="IPR014774">
    <property type="entry name" value="KaiC-like_dom"/>
</dbReference>
<proteinExistence type="predicted"/>
<sequence length="390" mass="42004">MSDDADDWFERALEGDGEEADAAAADEPAPGSAAIDRDDDPDRGPDPDTDDATVDRDRDRALPIGEDADTAVGTPGTADLDGGLSPDDLDGESGSDLEPTTDDASGSADADDSLFDEGFGDALQDAPAIGGDDPEGFSDVDFGLAGGEEPDFDADVESDLPRLELGIDGLDRMIQGGVPERSLIVAMGSAGTGKTTFGLQFLDYGLEQGENAVFITLEESRDRVIDSAIEKGYAFDEYVAEGRLAVVDVDPVEMANSLASIRTELPALVEEFGASRLVLDSVSLLEMMYEDRAKRRNEIYDFTRSLKEAGVTALLTSEASEESPYASRYGIVEYLTDAVFVLQYVRPDDFRETRLAVEIQKIRDANHSREKKPYEITGEGISVYQQANLF</sequence>
<gene>
    <name evidence="5" type="ORF">ACFO5R_19260</name>
</gene>
<dbReference type="InterPro" id="IPR022420">
    <property type="entry name" value="Circ_KaiC_arc"/>
</dbReference>
<feature type="domain" description="KaiC" evidence="4">
    <location>
        <begin position="161"/>
        <end position="390"/>
    </location>
</feature>
<dbReference type="PANTHER" id="PTHR43637">
    <property type="entry name" value="UPF0273 PROTEIN TM_0370"/>
    <property type="match status" value="1"/>
</dbReference>
<dbReference type="EMBL" id="JBHSFA010000009">
    <property type="protein sequence ID" value="MFC4544069.1"/>
    <property type="molecule type" value="Genomic_DNA"/>
</dbReference>
<dbReference type="SUPFAM" id="SSF52540">
    <property type="entry name" value="P-loop containing nucleoside triphosphate hydrolases"/>
    <property type="match status" value="1"/>
</dbReference>
<dbReference type="CDD" id="cd01124">
    <property type="entry name" value="KaiC-like"/>
    <property type="match status" value="1"/>
</dbReference>
<dbReference type="Proteomes" id="UP001595898">
    <property type="component" value="Unassembled WGS sequence"/>
</dbReference>
<feature type="region of interest" description="Disordered" evidence="3">
    <location>
        <begin position="1"/>
        <end position="134"/>
    </location>
</feature>
<feature type="compositionally biased region" description="Acidic residues" evidence="3">
    <location>
        <begin position="87"/>
        <end position="101"/>
    </location>
</feature>
<keyword evidence="2" id="KW-0067">ATP-binding</keyword>
<dbReference type="RefSeq" id="WP_250141911.1">
    <property type="nucleotide sequence ID" value="NZ_JALIQP010000005.1"/>
</dbReference>
<dbReference type="GO" id="GO:0005524">
    <property type="term" value="F:ATP binding"/>
    <property type="evidence" value="ECO:0007669"/>
    <property type="project" value="UniProtKB-KW"/>
</dbReference>
<dbReference type="Gene3D" id="3.40.50.300">
    <property type="entry name" value="P-loop containing nucleotide triphosphate hydrolases"/>
    <property type="match status" value="1"/>
</dbReference>
<dbReference type="InterPro" id="IPR027417">
    <property type="entry name" value="P-loop_NTPase"/>
</dbReference>
<accession>A0ABD5PU65</accession>
<organism evidence="5 6">
    <name type="scientific">Halosolutus amylolyticus</name>
    <dbReference type="NCBI Taxonomy" id="2932267"/>
    <lineage>
        <taxon>Archaea</taxon>
        <taxon>Methanobacteriati</taxon>
        <taxon>Methanobacteriota</taxon>
        <taxon>Stenosarchaea group</taxon>
        <taxon>Halobacteria</taxon>
        <taxon>Halobacteriales</taxon>
        <taxon>Natrialbaceae</taxon>
        <taxon>Halosolutus</taxon>
    </lineage>
</organism>
<evidence type="ECO:0000313" key="6">
    <source>
        <dbReference type="Proteomes" id="UP001595898"/>
    </source>
</evidence>
<dbReference type="PANTHER" id="PTHR43637:SF1">
    <property type="entry name" value="UPF0273 PROTEIN TM_0370"/>
    <property type="match status" value="1"/>
</dbReference>
<keyword evidence="6" id="KW-1185">Reference proteome</keyword>
<dbReference type="NCBIfam" id="TIGR03880">
    <property type="entry name" value="KaiC_arch_3"/>
    <property type="match status" value="1"/>
</dbReference>
<evidence type="ECO:0000256" key="1">
    <source>
        <dbReference type="ARBA" id="ARBA00022741"/>
    </source>
</evidence>
<evidence type="ECO:0000256" key="2">
    <source>
        <dbReference type="ARBA" id="ARBA00022840"/>
    </source>
</evidence>
<evidence type="ECO:0000259" key="4">
    <source>
        <dbReference type="PROSITE" id="PS51146"/>
    </source>
</evidence>